<dbReference type="EMBL" id="FOTF01000002">
    <property type="protein sequence ID" value="SFK79427.1"/>
    <property type="molecule type" value="Genomic_DNA"/>
</dbReference>
<reference evidence="1 2" key="1">
    <citation type="submission" date="2016-10" db="EMBL/GenBank/DDBJ databases">
        <authorList>
            <person name="de Groot N.N."/>
        </authorList>
    </citation>
    <scope>NUCLEOTIDE SEQUENCE [LARGE SCALE GENOMIC DNA]</scope>
    <source>
        <strain evidence="1 2">DSM 16199</strain>
    </source>
</reference>
<accession>A0A1I4CGJ6</accession>
<keyword evidence="2" id="KW-1185">Reference proteome</keyword>
<dbReference type="STRING" id="195913.SAMN04488004_102111"/>
<evidence type="ECO:0000313" key="1">
    <source>
        <dbReference type="EMBL" id="SFK79427.1"/>
    </source>
</evidence>
<organism evidence="1 2">
    <name type="scientific">Loktanella salsilacus</name>
    <dbReference type="NCBI Taxonomy" id="195913"/>
    <lineage>
        <taxon>Bacteria</taxon>
        <taxon>Pseudomonadati</taxon>
        <taxon>Pseudomonadota</taxon>
        <taxon>Alphaproteobacteria</taxon>
        <taxon>Rhodobacterales</taxon>
        <taxon>Roseobacteraceae</taxon>
        <taxon>Loktanella</taxon>
    </lineage>
</organism>
<proteinExistence type="predicted"/>
<dbReference type="Pfam" id="PF20083">
    <property type="entry name" value="DUF6477"/>
    <property type="match status" value="1"/>
</dbReference>
<gene>
    <name evidence="1" type="ORF">SAMN04488004_102111</name>
</gene>
<evidence type="ECO:0000313" key="2">
    <source>
        <dbReference type="Proteomes" id="UP000199550"/>
    </source>
</evidence>
<dbReference type="Proteomes" id="UP000199550">
    <property type="component" value="Unassembled WGS sequence"/>
</dbReference>
<dbReference type="AlphaFoldDB" id="A0A1I4CGJ6"/>
<dbReference type="RefSeq" id="WP_090184914.1">
    <property type="nucleotide sequence ID" value="NZ_FOTF01000002.1"/>
</dbReference>
<sequence>MQDIQSQIRQLKRPGLLVQAARFGLDGFRRSRDLARLLPDAAHVSCGAALMALLEAEREENDARTAHSAHYALIRHIQLLTAIMAEARDFEISARPRSVT</sequence>
<dbReference type="OrthoDB" id="7875218at2"/>
<dbReference type="InterPro" id="IPR045516">
    <property type="entry name" value="DUF6477"/>
</dbReference>
<protein>
    <submittedName>
        <fullName evidence="1">Uncharacterized protein</fullName>
    </submittedName>
</protein>
<name>A0A1I4CGJ6_9RHOB</name>